<feature type="region of interest" description="Disordered" evidence="1">
    <location>
        <begin position="20"/>
        <end position="113"/>
    </location>
</feature>
<evidence type="ECO:0000256" key="1">
    <source>
        <dbReference type="SAM" id="MobiDB-lite"/>
    </source>
</evidence>
<comment type="caution">
    <text evidence="2">The sequence shown here is derived from an EMBL/GenBank/DDBJ whole genome shotgun (WGS) entry which is preliminary data.</text>
</comment>
<protein>
    <submittedName>
        <fullName evidence="2">Uncharacterized protein</fullName>
    </submittedName>
</protein>
<proteinExistence type="predicted"/>
<gene>
    <name evidence="2" type="ORF">V6N11_019392</name>
</gene>
<name>A0ABR2R290_9ROSI</name>
<reference evidence="2 3" key="1">
    <citation type="journal article" date="2024" name="G3 (Bethesda)">
        <title>Genome assembly of Hibiscus sabdariffa L. provides insights into metabolisms of medicinal natural products.</title>
        <authorList>
            <person name="Kim T."/>
        </authorList>
    </citation>
    <scope>NUCLEOTIDE SEQUENCE [LARGE SCALE GENOMIC DNA]</scope>
    <source>
        <strain evidence="2">TK-2024</strain>
        <tissue evidence="2">Old leaves</tissue>
    </source>
</reference>
<evidence type="ECO:0000313" key="2">
    <source>
        <dbReference type="EMBL" id="KAK9007064.1"/>
    </source>
</evidence>
<keyword evidence="3" id="KW-1185">Reference proteome</keyword>
<organism evidence="2 3">
    <name type="scientific">Hibiscus sabdariffa</name>
    <name type="common">roselle</name>
    <dbReference type="NCBI Taxonomy" id="183260"/>
    <lineage>
        <taxon>Eukaryota</taxon>
        <taxon>Viridiplantae</taxon>
        <taxon>Streptophyta</taxon>
        <taxon>Embryophyta</taxon>
        <taxon>Tracheophyta</taxon>
        <taxon>Spermatophyta</taxon>
        <taxon>Magnoliopsida</taxon>
        <taxon>eudicotyledons</taxon>
        <taxon>Gunneridae</taxon>
        <taxon>Pentapetalae</taxon>
        <taxon>rosids</taxon>
        <taxon>malvids</taxon>
        <taxon>Malvales</taxon>
        <taxon>Malvaceae</taxon>
        <taxon>Malvoideae</taxon>
        <taxon>Hibiscus</taxon>
    </lineage>
</organism>
<dbReference type="Proteomes" id="UP001396334">
    <property type="component" value="Unassembled WGS sequence"/>
</dbReference>
<dbReference type="EMBL" id="JBBPBN010000028">
    <property type="protein sequence ID" value="KAK9007064.1"/>
    <property type="molecule type" value="Genomic_DNA"/>
</dbReference>
<sequence length="113" mass="12084">MLPAALIHAGARPAMRSSCVDSRHAAPQATAPCRPPLTASGAAAANNSPRQHLKQAEASSYHLHSSSSPSSTHSLTRYSRVEEISKNLVCSTQPRDKGRKPKPYLKSNLLDSL</sequence>
<feature type="compositionally biased region" description="Low complexity" evidence="1">
    <location>
        <begin position="59"/>
        <end position="78"/>
    </location>
</feature>
<accession>A0ABR2R290</accession>
<evidence type="ECO:0000313" key="3">
    <source>
        <dbReference type="Proteomes" id="UP001396334"/>
    </source>
</evidence>